<dbReference type="InterPro" id="IPR012543">
    <property type="entry name" value="DUF1694"/>
</dbReference>
<dbReference type="InterPro" id="IPR029064">
    <property type="entry name" value="Ribosomal_eL30-like_sf"/>
</dbReference>
<dbReference type="EMBL" id="VUMW01000005">
    <property type="protein sequence ID" value="MST79456.1"/>
    <property type="molecule type" value="Genomic_DNA"/>
</dbReference>
<dbReference type="Proteomes" id="UP000452141">
    <property type="component" value="Unassembled WGS sequence"/>
</dbReference>
<protein>
    <submittedName>
        <fullName evidence="1">DUF1694 domain-containing protein</fullName>
    </submittedName>
</protein>
<sequence>MSEDLEKRVEYAASGITPQTKPDERRRYLGSLRERVYLRMDLTECQDPALTQLFLAHLKDYQGYTILINGNTPNPAFVGKIESQASKLGIPFRLVNDDTAKTGDDDSAILVVSKTAINQMRVEIGQVYPPELPKEKLPAPKKKGLFERLFGDQK</sequence>
<name>A0A844FM22_9LACO</name>
<dbReference type="AlphaFoldDB" id="A0A844FM22"/>
<dbReference type="Gene3D" id="3.30.1330.30">
    <property type="match status" value="1"/>
</dbReference>
<accession>A0A844FM22</accession>
<organism evidence="1 2">
    <name type="scientific">Lactobacillus equicursoris</name>
    <dbReference type="NCBI Taxonomy" id="420645"/>
    <lineage>
        <taxon>Bacteria</taxon>
        <taxon>Bacillati</taxon>
        <taxon>Bacillota</taxon>
        <taxon>Bacilli</taxon>
        <taxon>Lactobacillales</taxon>
        <taxon>Lactobacillaceae</taxon>
        <taxon>Lactobacillus</taxon>
    </lineage>
</organism>
<dbReference type="RefSeq" id="WP_154486516.1">
    <property type="nucleotide sequence ID" value="NZ_VUMW01000005.1"/>
</dbReference>
<reference evidence="1 2" key="1">
    <citation type="submission" date="2019-08" db="EMBL/GenBank/DDBJ databases">
        <title>In-depth cultivation of the pig gut microbiome towards novel bacterial diversity and tailored functional studies.</title>
        <authorList>
            <person name="Wylensek D."/>
            <person name="Hitch T.C.A."/>
            <person name="Clavel T."/>
        </authorList>
    </citation>
    <scope>NUCLEOTIDE SEQUENCE [LARGE SCALE GENOMIC DNA]</scope>
    <source>
        <strain evidence="1 2">WCA-470BD-2E</strain>
    </source>
</reference>
<proteinExistence type="predicted"/>
<dbReference type="SUPFAM" id="SSF160515">
    <property type="entry name" value="YueI-like"/>
    <property type="match status" value="1"/>
</dbReference>
<evidence type="ECO:0000313" key="1">
    <source>
        <dbReference type="EMBL" id="MST79456.1"/>
    </source>
</evidence>
<comment type="caution">
    <text evidence="1">The sequence shown here is derived from an EMBL/GenBank/DDBJ whole genome shotgun (WGS) entry which is preliminary data.</text>
</comment>
<gene>
    <name evidence="1" type="ORF">FYJ61_02955</name>
</gene>
<evidence type="ECO:0000313" key="2">
    <source>
        <dbReference type="Proteomes" id="UP000452141"/>
    </source>
</evidence>
<dbReference type="Pfam" id="PF07997">
    <property type="entry name" value="DUF1694"/>
    <property type="match status" value="1"/>
</dbReference>